<feature type="transmembrane region" description="Helical" evidence="7">
    <location>
        <begin position="40"/>
        <end position="60"/>
    </location>
</feature>
<name>W5M8C6_LEPOC</name>
<dbReference type="Proteomes" id="UP000018468">
    <property type="component" value="Linkage group LG24"/>
</dbReference>
<dbReference type="EMBL" id="AHAT01019139">
    <property type="status" value="NOT_ANNOTATED_CDS"/>
    <property type="molecule type" value="Genomic_DNA"/>
</dbReference>
<accession>W5M8C6</accession>
<evidence type="ECO:0000313" key="8">
    <source>
        <dbReference type="Ensembl" id="ENSLOCP00000004634.1"/>
    </source>
</evidence>
<dbReference type="GO" id="GO:0099106">
    <property type="term" value="F:ion channel regulator activity"/>
    <property type="evidence" value="ECO:0007669"/>
    <property type="project" value="InterPro"/>
</dbReference>
<dbReference type="GO" id="GO:0006811">
    <property type="term" value="P:monoatomic ion transport"/>
    <property type="evidence" value="ECO:0007669"/>
    <property type="project" value="UniProtKB-KW"/>
</dbReference>
<keyword evidence="6 7" id="KW-0472">Membrane</keyword>
<evidence type="ECO:0000256" key="4">
    <source>
        <dbReference type="ARBA" id="ARBA00022692"/>
    </source>
</evidence>
<evidence type="ECO:0000256" key="7">
    <source>
        <dbReference type="RuleBase" id="RU364131"/>
    </source>
</evidence>
<comment type="subcellular location">
    <subcellularLocation>
        <location evidence="1">Membrane</location>
        <topology evidence="1">Single-pass membrane protein</topology>
    </subcellularLocation>
</comment>
<evidence type="ECO:0000256" key="1">
    <source>
        <dbReference type="ARBA" id="ARBA00004167"/>
    </source>
</evidence>
<proteinExistence type="inferred from homology"/>
<dbReference type="InterPro" id="IPR000272">
    <property type="entry name" value="Ion-transport_regulator_FXYD"/>
</dbReference>
<organism evidence="8 9">
    <name type="scientific">Lepisosteus oculatus</name>
    <name type="common">Spotted gar</name>
    <dbReference type="NCBI Taxonomy" id="7918"/>
    <lineage>
        <taxon>Eukaryota</taxon>
        <taxon>Metazoa</taxon>
        <taxon>Chordata</taxon>
        <taxon>Craniata</taxon>
        <taxon>Vertebrata</taxon>
        <taxon>Euteleostomi</taxon>
        <taxon>Actinopterygii</taxon>
        <taxon>Neopterygii</taxon>
        <taxon>Holostei</taxon>
        <taxon>Semionotiformes</taxon>
        <taxon>Lepisosteidae</taxon>
        <taxon>Lepisosteus</taxon>
    </lineage>
</organism>
<reference evidence="9" key="1">
    <citation type="submission" date="2011-12" db="EMBL/GenBank/DDBJ databases">
        <title>The Draft Genome of Lepisosteus oculatus.</title>
        <authorList>
            <consortium name="The Broad Institute Genome Assembly &amp; Analysis Group"/>
            <consortium name="Computational R&amp;D Group"/>
            <consortium name="and Sequencing Platform"/>
            <person name="Di Palma F."/>
            <person name="Alfoldi J."/>
            <person name="Johnson J."/>
            <person name="Berlin A."/>
            <person name="Gnerre S."/>
            <person name="Jaffe D."/>
            <person name="MacCallum I."/>
            <person name="Young S."/>
            <person name="Walker B.J."/>
            <person name="Lander E.S."/>
            <person name="Lindblad-Toh K."/>
        </authorList>
    </citation>
    <scope>NUCLEOTIDE SEQUENCE [LARGE SCALE GENOMIC DNA]</scope>
</reference>
<dbReference type="Bgee" id="ENSLOCG00000003866">
    <property type="expression patterns" value="Expressed in bone element and 13 other cell types or tissues"/>
</dbReference>
<evidence type="ECO:0000256" key="2">
    <source>
        <dbReference type="ARBA" id="ARBA00005948"/>
    </source>
</evidence>
<dbReference type="Gene3D" id="1.20.5.780">
    <property type="entry name" value="Single helix bin"/>
    <property type="match status" value="1"/>
</dbReference>
<dbReference type="GO" id="GO:0016020">
    <property type="term" value="C:membrane"/>
    <property type="evidence" value="ECO:0007669"/>
    <property type="project" value="UniProtKB-SubCell"/>
</dbReference>
<dbReference type="AlphaFoldDB" id="W5M8C6"/>
<dbReference type="GO" id="GO:0043269">
    <property type="term" value="P:regulation of monoatomic ion transport"/>
    <property type="evidence" value="ECO:0007669"/>
    <property type="project" value="InterPro"/>
</dbReference>
<evidence type="ECO:0000313" key="9">
    <source>
        <dbReference type="Proteomes" id="UP000018468"/>
    </source>
</evidence>
<evidence type="ECO:0000256" key="6">
    <source>
        <dbReference type="ARBA" id="ARBA00023136"/>
    </source>
</evidence>
<keyword evidence="9" id="KW-1185">Reference proteome</keyword>
<dbReference type="Ensembl" id="ENSLOCT00000004642.1">
    <property type="protein sequence ID" value="ENSLOCP00000004634.1"/>
    <property type="gene ID" value="ENSLOCG00000003866.1"/>
</dbReference>
<dbReference type="GeneTree" id="ENSGT00530000068431"/>
<evidence type="ECO:0000256" key="3">
    <source>
        <dbReference type="ARBA" id="ARBA00022448"/>
    </source>
</evidence>
<keyword evidence="4 7" id="KW-0812">Transmembrane</keyword>
<comment type="similarity">
    <text evidence="2 7">Belongs to the FXYD family.</text>
</comment>
<keyword evidence="7" id="KW-1133">Transmembrane helix</keyword>
<evidence type="ECO:0000256" key="5">
    <source>
        <dbReference type="ARBA" id="ARBA00023065"/>
    </source>
</evidence>
<sequence length="93" mass="10540">RIPLIVSLPLCLQELQQVCSESMSVSLFSPDYSFLRRLGLVFAGVLFIMGILVMSCGRSCRMPKCRMKKETGELISLHCLFSSNLWRVDSPLR</sequence>
<reference evidence="8" key="2">
    <citation type="submission" date="2025-08" db="UniProtKB">
        <authorList>
            <consortium name="Ensembl"/>
        </authorList>
    </citation>
    <scope>IDENTIFICATION</scope>
</reference>
<keyword evidence="5 7" id="KW-0406">Ion transport</keyword>
<dbReference type="Pfam" id="PF02038">
    <property type="entry name" value="ATP1G1_PLM_MAT8"/>
    <property type="match status" value="1"/>
</dbReference>
<protein>
    <recommendedName>
        <fullName evidence="7">FXYD domain-containing ion transport regulator</fullName>
    </recommendedName>
</protein>
<keyword evidence="3 7" id="KW-0813">Transport</keyword>
<dbReference type="CDD" id="cd20323">
    <property type="entry name" value="FXYD_FXYD5"/>
    <property type="match status" value="1"/>
</dbReference>
<reference evidence="8" key="3">
    <citation type="submission" date="2025-09" db="UniProtKB">
        <authorList>
            <consortium name="Ensembl"/>
        </authorList>
    </citation>
    <scope>IDENTIFICATION</scope>
</reference>